<dbReference type="OrthoDB" id="9814572at2"/>
<accession>A0A3M9MTK3</accession>
<evidence type="ECO:0000259" key="8">
    <source>
        <dbReference type="Pfam" id="PF02384"/>
    </source>
</evidence>
<evidence type="ECO:0000259" key="9">
    <source>
        <dbReference type="Pfam" id="PF12161"/>
    </source>
</evidence>
<name>A0A3M9MTK3_9BACT</name>
<dbReference type="Gene3D" id="1.20.1260.30">
    <property type="match status" value="1"/>
</dbReference>
<evidence type="ECO:0000256" key="5">
    <source>
        <dbReference type="ARBA" id="ARBA00022691"/>
    </source>
</evidence>
<protein>
    <recommendedName>
        <fullName evidence="2">site-specific DNA-methyltransferase (adenine-specific)</fullName>
        <ecNumber evidence="2">2.1.1.72</ecNumber>
    </recommendedName>
</protein>
<keyword evidence="11" id="KW-1185">Reference proteome</keyword>
<dbReference type="GO" id="GO:0009007">
    <property type="term" value="F:site-specific DNA-methyltransferase (adenine-specific) activity"/>
    <property type="evidence" value="ECO:0007669"/>
    <property type="project" value="UniProtKB-EC"/>
</dbReference>
<reference evidence="10 11" key="1">
    <citation type="submission" date="2018-11" db="EMBL/GenBank/DDBJ databases">
        <title>Rufibacter latericius sp. nov., isolated from water in Baiyang Lake.</title>
        <authorList>
            <person name="Yang Y."/>
        </authorList>
    </citation>
    <scope>NUCLEOTIDE SEQUENCE [LARGE SCALE GENOMIC DNA]</scope>
    <source>
        <strain evidence="10 11">R-22-1c-1</strain>
    </source>
</reference>
<dbReference type="GO" id="GO:0008170">
    <property type="term" value="F:N-methyltransferase activity"/>
    <property type="evidence" value="ECO:0007669"/>
    <property type="project" value="InterPro"/>
</dbReference>
<dbReference type="EMBL" id="RJJD01000004">
    <property type="protein sequence ID" value="RNI28852.1"/>
    <property type="molecule type" value="Genomic_DNA"/>
</dbReference>
<dbReference type="Pfam" id="PF12161">
    <property type="entry name" value="HsdM_N"/>
    <property type="match status" value="1"/>
</dbReference>
<evidence type="ECO:0000256" key="6">
    <source>
        <dbReference type="ARBA" id="ARBA00022747"/>
    </source>
</evidence>
<dbReference type="InterPro" id="IPR029063">
    <property type="entry name" value="SAM-dependent_MTases_sf"/>
</dbReference>
<dbReference type="Pfam" id="PF02384">
    <property type="entry name" value="N6_Mtase"/>
    <property type="match status" value="1"/>
</dbReference>
<feature type="domain" description="N6 adenine-specific DNA methyltransferase N-terminal" evidence="9">
    <location>
        <begin position="18"/>
        <end position="143"/>
    </location>
</feature>
<evidence type="ECO:0000256" key="1">
    <source>
        <dbReference type="ARBA" id="ARBA00006594"/>
    </source>
</evidence>
<gene>
    <name evidence="10" type="ORF">EFB08_09500</name>
</gene>
<dbReference type="Gene3D" id="3.40.50.150">
    <property type="entry name" value="Vaccinia Virus protein VP39"/>
    <property type="match status" value="1"/>
</dbReference>
<sequence length="539" mass="61253">MAKKNTSAPSAKGDIDFEKELWDVANELRGAVAENQYKDYVLSLLFVKHLSERFEIRKQEIQLSFLEPESEYYNIEAHQQSEVLEDELEYQVKNAYRLPKEATWDYLRENAEQDDIKVKVDQAFVLIDELLAKRNPDYKGVLEPIFVKSQLSPTQVAGLINLFSKEKFSEINNPESDIYGRVYEYYIGKFAMAEGSGAGQFFTPGSVVRLLVEMLEPLKGRIMDLACGSGGMFVQSLKFLQAHGGDKNDISIYGQERYEGTLRLCKMNLLLRNLSFDVKLGDSLLHDRFPGLTADYALMNPPFNISNWHPELLPDNDPRLFGAKDTFTTPGNANYMWFQTLWHHLSARGTAGVVMANGAMTTGSAGEKNVREHMITQGMVDCIVQMPDKLFLTTGIPACIFLLSKNRNGRDGEHRQRKNEILFIDARKLGTMASRRLRVFEDADVARIADTYHQWRNLDGNYADIEGFCKAATLDEVAANNYVLSPGRYVGSEAEEDDGVPFEEKMQKLTEKLLQHFVEGALLEKRIKENLEGLDLRFK</sequence>
<organism evidence="10 11">
    <name type="scientific">Rufibacter latericius</name>
    <dbReference type="NCBI Taxonomy" id="2487040"/>
    <lineage>
        <taxon>Bacteria</taxon>
        <taxon>Pseudomonadati</taxon>
        <taxon>Bacteroidota</taxon>
        <taxon>Cytophagia</taxon>
        <taxon>Cytophagales</taxon>
        <taxon>Hymenobacteraceae</taxon>
        <taxon>Rufibacter</taxon>
    </lineage>
</organism>
<dbReference type="AlphaFoldDB" id="A0A3M9MTK3"/>
<dbReference type="SUPFAM" id="SSF53335">
    <property type="entry name" value="S-adenosyl-L-methionine-dependent methyltransferases"/>
    <property type="match status" value="1"/>
</dbReference>
<keyword evidence="3 10" id="KW-0489">Methyltransferase</keyword>
<evidence type="ECO:0000313" key="10">
    <source>
        <dbReference type="EMBL" id="RNI28852.1"/>
    </source>
</evidence>
<feature type="domain" description="DNA methylase adenine-specific" evidence="8">
    <location>
        <begin position="176"/>
        <end position="498"/>
    </location>
</feature>
<dbReference type="PANTHER" id="PTHR42998:SF1">
    <property type="entry name" value="TYPE I RESTRICTION ENZYME HINDI METHYLASE SUBUNIT"/>
    <property type="match status" value="1"/>
</dbReference>
<dbReference type="InterPro" id="IPR022749">
    <property type="entry name" value="D12N6_MeTrfase_N"/>
</dbReference>
<dbReference type="InterPro" id="IPR003356">
    <property type="entry name" value="DNA_methylase_A-5"/>
</dbReference>
<keyword evidence="4 10" id="KW-0808">Transferase</keyword>
<evidence type="ECO:0000256" key="7">
    <source>
        <dbReference type="ARBA" id="ARBA00047942"/>
    </source>
</evidence>
<dbReference type="Proteomes" id="UP000272117">
    <property type="component" value="Unassembled WGS sequence"/>
</dbReference>
<dbReference type="PANTHER" id="PTHR42998">
    <property type="entry name" value="TYPE I RESTRICTION ENZYME HINDVIIP M PROTEIN-RELATED"/>
    <property type="match status" value="1"/>
</dbReference>
<dbReference type="PRINTS" id="PR00507">
    <property type="entry name" value="N12N6MTFRASE"/>
</dbReference>
<dbReference type="GO" id="GO:0009307">
    <property type="term" value="P:DNA restriction-modification system"/>
    <property type="evidence" value="ECO:0007669"/>
    <property type="project" value="UniProtKB-KW"/>
</dbReference>
<comment type="caution">
    <text evidence="10">The sequence shown here is derived from an EMBL/GenBank/DDBJ whole genome shotgun (WGS) entry which is preliminary data.</text>
</comment>
<dbReference type="EC" id="2.1.1.72" evidence="2"/>
<comment type="catalytic activity">
    <reaction evidence="7">
        <text>a 2'-deoxyadenosine in DNA + S-adenosyl-L-methionine = an N(6)-methyl-2'-deoxyadenosine in DNA + S-adenosyl-L-homocysteine + H(+)</text>
        <dbReference type="Rhea" id="RHEA:15197"/>
        <dbReference type="Rhea" id="RHEA-COMP:12418"/>
        <dbReference type="Rhea" id="RHEA-COMP:12419"/>
        <dbReference type="ChEBI" id="CHEBI:15378"/>
        <dbReference type="ChEBI" id="CHEBI:57856"/>
        <dbReference type="ChEBI" id="CHEBI:59789"/>
        <dbReference type="ChEBI" id="CHEBI:90615"/>
        <dbReference type="ChEBI" id="CHEBI:90616"/>
        <dbReference type="EC" id="2.1.1.72"/>
    </reaction>
</comment>
<evidence type="ECO:0000256" key="4">
    <source>
        <dbReference type="ARBA" id="ARBA00022679"/>
    </source>
</evidence>
<evidence type="ECO:0000256" key="2">
    <source>
        <dbReference type="ARBA" id="ARBA00011900"/>
    </source>
</evidence>
<dbReference type="InterPro" id="IPR052916">
    <property type="entry name" value="Type-I_RE_MTase_Subunit"/>
</dbReference>
<evidence type="ECO:0000313" key="11">
    <source>
        <dbReference type="Proteomes" id="UP000272117"/>
    </source>
</evidence>
<dbReference type="RefSeq" id="WP_123126707.1">
    <property type="nucleotide sequence ID" value="NZ_RJJD01000004.1"/>
</dbReference>
<comment type="similarity">
    <text evidence="1">Belongs to the N(4)/N(6)-methyltransferase family.</text>
</comment>
<dbReference type="GO" id="GO:0003677">
    <property type="term" value="F:DNA binding"/>
    <property type="evidence" value="ECO:0007669"/>
    <property type="project" value="InterPro"/>
</dbReference>
<proteinExistence type="inferred from homology"/>
<evidence type="ECO:0000256" key="3">
    <source>
        <dbReference type="ARBA" id="ARBA00022603"/>
    </source>
</evidence>
<keyword evidence="5" id="KW-0949">S-adenosyl-L-methionine</keyword>
<dbReference type="GO" id="GO:0032259">
    <property type="term" value="P:methylation"/>
    <property type="evidence" value="ECO:0007669"/>
    <property type="project" value="UniProtKB-KW"/>
</dbReference>
<keyword evidence="6" id="KW-0680">Restriction system</keyword>
<dbReference type="InterPro" id="IPR038333">
    <property type="entry name" value="T1MK-like_N_sf"/>
</dbReference>